<keyword evidence="5" id="KW-0720">Serine protease</keyword>
<dbReference type="Pfam" id="PF00089">
    <property type="entry name" value="Trypsin"/>
    <property type="match status" value="2"/>
</dbReference>
<comment type="similarity">
    <text evidence="4">Belongs to the peptidase S1 family. CLIP subfamily.</text>
</comment>
<dbReference type="PANTHER" id="PTHR24252">
    <property type="entry name" value="ACROSIN-RELATED"/>
    <property type="match status" value="1"/>
</dbReference>
<evidence type="ECO:0000256" key="2">
    <source>
        <dbReference type="ARBA" id="ARBA00023157"/>
    </source>
</evidence>
<dbReference type="PANTHER" id="PTHR24252:SF7">
    <property type="entry name" value="HYALIN"/>
    <property type="match status" value="1"/>
</dbReference>
<feature type="domain" description="Peptidase S1" evidence="7">
    <location>
        <begin position="49"/>
        <end position="307"/>
    </location>
</feature>
<keyword evidence="5 8" id="KW-0645">Protease</keyword>
<dbReference type="InterPro" id="IPR018114">
    <property type="entry name" value="TRYPSIN_HIS"/>
</dbReference>
<dbReference type="GO" id="GO:0004252">
    <property type="term" value="F:serine-type endopeptidase activity"/>
    <property type="evidence" value="ECO:0007669"/>
    <property type="project" value="InterPro"/>
</dbReference>
<keyword evidence="8" id="KW-0812">Transmembrane</keyword>
<evidence type="ECO:0000313" key="8">
    <source>
        <dbReference type="EMBL" id="KPJ18148.1"/>
    </source>
</evidence>
<name>A0A194RJZ1_PAPMA</name>
<dbReference type="PROSITE" id="PS50240">
    <property type="entry name" value="TRYPSIN_DOM"/>
    <property type="match status" value="2"/>
</dbReference>
<dbReference type="InterPro" id="IPR001254">
    <property type="entry name" value="Trypsin_dom"/>
</dbReference>
<dbReference type="Proteomes" id="UP000053240">
    <property type="component" value="Unassembled WGS sequence"/>
</dbReference>
<dbReference type="InterPro" id="IPR033116">
    <property type="entry name" value="TRYPSIN_SER"/>
</dbReference>
<accession>A0A194RJZ1</accession>
<gene>
    <name evidence="8" type="ORF">RR48_11996</name>
</gene>
<dbReference type="InterPro" id="IPR043504">
    <property type="entry name" value="Peptidase_S1_PA_chymotrypsin"/>
</dbReference>
<feature type="chain" id="PRO_5008265275" evidence="6">
    <location>
        <begin position="22"/>
        <end position="487"/>
    </location>
</feature>
<dbReference type="InterPro" id="IPR009003">
    <property type="entry name" value="Peptidase_S1_PA"/>
</dbReference>
<evidence type="ECO:0000256" key="6">
    <source>
        <dbReference type="SAM" id="SignalP"/>
    </source>
</evidence>
<evidence type="ECO:0000256" key="4">
    <source>
        <dbReference type="ARBA" id="ARBA00024195"/>
    </source>
</evidence>
<dbReference type="STRING" id="76193.A0A194RJZ1"/>
<evidence type="ECO:0000259" key="7">
    <source>
        <dbReference type="PROSITE" id="PS50240"/>
    </source>
</evidence>
<evidence type="ECO:0000256" key="5">
    <source>
        <dbReference type="RuleBase" id="RU363034"/>
    </source>
</evidence>
<keyword evidence="1 6" id="KW-0732">Signal</keyword>
<organism evidence="8 9">
    <name type="scientific">Papilio machaon</name>
    <name type="common">Old World swallowtail butterfly</name>
    <dbReference type="NCBI Taxonomy" id="76193"/>
    <lineage>
        <taxon>Eukaryota</taxon>
        <taxon>Metazoa</taxon>
        <taxon>Ecdysozoa</taxon>
        <taxon>Arthropoda</taxon>
        <taxon>Hexapoda</taxon>
        <taxon>Insecta</taxon>
        <taxon>Pterygota</taxon>
        <taxon>Neoptera</taxon>
        <taxon>Endopterygota</taxon>
        <taxon>Lepidoptera</taxon>
        <taxon>Glossata</taxon>
        <taxon>Ditrysia</taxon>
        <taxon>Papilionoidea</taxon>
        <taxon>Papilionidae</taxon>
        <taxon>Papilioninae</taxon>
        <taxon>Papilio</taxon>
    </lineage>
</organism>
<evidence type="ECO:0000313" key="9">
    <source>
        <dbReference type="Proteomes" id="UP000053240"/>
    </source>
</evidence>
<keyword evidence="2" id="KW-1015">Disulfide bond</keyword>
<dbReference type="SMART" id="SM00020">
    <property type="entry name" value="Tryp_SPc"/>
    <property type="match status" value="1"/>
</dbReference>
<feature type="domain" description="Peptidase S1" evidence="7">
    <location>
        <begin position="392"/>
        <end position="487"/>
    </location>
</feature>
<dbReference type="FunFam" id="2.40.10.10:FF:000028">
    <property type="entry name" value="Serine protease easter"/>
    <property type="match status" value="2"/>
</dbReference>
<evidence type="ECO:0000256" key="1">
    <source>
        <dbReference type="ARBA" id="ARBA00022729"/>
    </source>
</evidence>
<evidence type="ECO:0000256" key="3">
    <source>
        <dbReference type="ARBA" id="ARBA00023180"/>
    </source>
</evidence>
<sequence length="487" mass="53743">MGIIYWDGILIIITIVRHTSGDTWQEVANHSSWRKLEAFECGYSAADRIIGGLNAALGQFPWILRLGYTLEGEEDLDWMCGGVLVTDKHVVTAAHCVKTADDGIKLVSIRAGEYDARTDPDCQLGVCAPPLQDRRVRAIRSHASFNKPPFHNDIAVIELDSPFDLNDYVAPICLPQRDQLTELRLGELVTVAGWGKMNMSTDQRADILQFVSLPVLKPESCSFFGKGFKVEKSEICAGSQRNKDACGGDSGGPLMKISSNWLWLVVLVAGSFRTTLSMKYQCQQKNKECTIITNCTSALEALKSREDKLLRMMHCGYDVRGPRVCCPVDRPIVFRNDLETATSRVETTSTTQNPATTPLITTSTSASNVLNTANVLPSIKVCGISGSGLDRIIGGSIAALDEFPWLARIATKRYDKLKYTCGGSLITQQFVVSAAHCVIDRKVVAVRLGEWDTETEKDCNDDYCSDPPVDVMVVQVIVHPMYDKRLH</sequence>
<feature type="signal peptide" evidence="6">
    <location>
        <begin position="1"/>
        <end position="21"/>
    </location>
</feature>
<dbReference type="PRINTS" id="PR00722">
    <property type="entry name" value="CHYMOTRYPSIN"/>
</dbReference>
<reference evidence="8 9" key="1">
    <citation type="journal article" date="2015" name="Nat. Commun.">
        <title>Outbred genome sequencing and CRISPR/Cas9 gene editing in butterflies.</title>
        <authorList>
            <person name="Li X."/>
            <person name="Fan D."/>
            <person name="Zhang W."/>
            <person name="Liu G."/>
            <person name="Zhang L."/>
            <person name="Zhao L."/>
            <person name="Fang X."/>
            <person name="Chen L."/>
            <person name="Dong Y."/>
            <person name="Chen Y."/>
            <person name="Ding Y."/>
            <person name="Zhao R."/>
            <person name="Feng M."/>
            <person name="Zhu Y."/>
            <person name="Feng Y."/>
            <person name="Jiang X."/>
            <person name="Zhu D."/>
            <person name="Xiang H."/>
            <person name="Feng X."/>
            <person name="Li S."/>
            <person name="Wang J."/>
            <person name="Zhang G."/>
            <person name="Kronforst M.R."/>
            <person name="Wang W."/>
        </authorList>
    </citation>
    <scope>NUCLEOTIDE SEQUENCE [LARGE SCALE GENOMIC DNA]</scope>
    <source>
        <strain evidence="8">Ya'a_city_454_Pm</strain>
        <tissue evidence="8">Whole body</tissue>
    </source>
</reference>
<keyword evidence="5" id="KW-0378">Hydrolase</keyword>
<dbReference type="InterPro" id="IPR001314">
    <property type="entry name" value="Peptidase_S1A"/>
</dbReference>
<keyword evidence="8" id="KW-0472">Membrane</keyword>
<dbReference type="PROSITE" id="PS00134">
    <property type="entry name" value="TRYPSIN_HIS"/>
    <property type="match status" value="2"/>
</dbReference>
<dbReference type="GO" id="GO:0006508">
    <property type="term" value="P:proteolysis"/>
    <property type="evidence" value="ECO:0007669"/>
    <property type="project" value="UniProtKB-KW"/>
</dbReference>
<keyword evidence="3" id="KW-0325">Glycoprotein</keyword>
<proteinExistence type="inferred from homology"/>
<dbReference type="PROSITE" id="PS00135">
    <property type="entry name" value="TRYPSIN_SER"/>
    <property type="match status" value="1"/>
</dbReference>
<dbReference type="InParanoid" id="A0A194RJZ1"/>
<dbReference type="SUPFAM" id="SSF50494">
    <property type="entry name" value="Trypsin-like serine proteases"/>
    <property type="match status" value="2"/>
</dbReference>
<protein>
    <submittedName>
        <fullName evidence="8">Transmembrane protease serine 9</fullName>
    </submittedName>
</protein>
<keyword evidence="9" id="KW-1185">Reference proteome</keyword>
<dbReference type="CDD" id="cd00190">
    <property type="entry name" value="Tryp_SPc"/>
    <property type="match status" value="1"/>
</dbReference>
<dbReference type="Gene3D" id="2.40.10.10">
    <property type="entry name" value="Trypsin-like serine proteases"/>
    <property type="match status" value="4"/>
</dbReference>
<dbReference type="EMBL" id="KQ460045">
    <property type="protein sequence ID" value="KPJ18148.1"/>
    <property type="molecule type" value="Genomic_DNA"/>
</dbReference>
<dbReference type="AlphaFoldDB" id="A0A194RJZ1"/>